<dbReference type="InterPro" id="IPR051288">
    <property type="entry name" value="Serum_paraoxonase/arylesterase"/>
</dbReference>
<name>A0A8S1RQK6_9CILI</name>
<accession>A0A8S1RQK6</accession>
<dbReference type="AlphaFoldDB" id="A0A8S1RQK6"/>
<comment type="caution">
    <text evidence="2">The sequence shown here is derived from an EMBL/GenBank/DDBJ whole genome shotgun (WGS) entry which is preliminary data.</text>
</comment>
<evidence type="ECO:0000313" key="2">
    <source>
        <dbReference type="EMBL" id="CAD8128824.1"/>
    </source>
</evidence>
<keyword evidence="1" id="KW-0812">Transmembrane</keyword>
<dbReference type="PANTHER" id="PTHR11799:SF12">
    <property type="entry name" value="PARAOXONASE-RELATED"/>
    <property type="match status" value="1"/>
</dbReference>
<organism evidence="2 3">
    <name type="scientific">Paramecium sonneborni</name>
    <dbReference type="NCBI Taxonomy" id="65129"/>
    <lineage>
        <taxon>Eukaryota</taxon>
        <taxon>Sar</taxon>
        <taxon>Alveolata</taxon>
        <taxon>Ciliophora</taxon>
        <taxon>Intramacronucleata</taxon>
        <taxon>Oligohymenophorea</taxon>
        <taxon>Peniculida</taxon>
        <taxon>Parameciidae</taxon>
        <taxon>Paramecium</taxon>
    </lineage>
</organism>
<dbReference type="PANTHER" id="PTHR11799">
    <property type="entry name" value="PARAOXONASE"/>
    <property type="match status" value="1"/>
</dbReference>
<proteinExistence type="predicted"/>
<protein>
    <submittedName>
        <fullName evidence="2">Uncharacterized protein</fullName>
    </submittedName>
</protein>
<reference evidence="2" key="1">
    <citation type="submission" date="2021-01" db="EMBL/GenBank/DDBJ databases">
        <authorList>
            <consortium name="Genoscope - CEA"/>
            <person name="William W."/>
        </authorList>
    </citation>
    <scope>NUCLEOTIDE SEQUENCE</scope>
</reference>
<dbReference type="OrthoDB" id="432162at2759"/>
<evidence type="ECO:0000256" key="1">
    <source>
        <dbReference type="SAM" id="Phobius"/>
    </source>
</evidence>
<feature type="transmembrane region" description="Helical" evidence="1">
    <location>
        <begin position="7"/>
        <end position="26"/>
    </location>
</feature>
<keyword evidence="3" id="KW-1185">Reference proteome</keyword>
<keyword evidence="1" id="KW-1133">Transmembrane helix</keyword>
<dbReference type="EMBL" id="CAJJDN010000197">
    <property type="protein sequence ID" value="CAD8128824.1"/>
    <property type="molecule type" value="Genomic_DNA"/>
</dbReference>
<dbReference type="Proteomes" id="UP000692954">
    <property type="component" value="Unassembled WGS sequence"/>
</dbReference>
<keyword evidence="1" id="KW-0472">Membrane</keyword>
<gene>
    <name evidence="2" type="ORF">PSON_ATCC_30995.1.T1970044</name>
</gene>
<evidence type="ECO:0000313" key="3">
    <source>
        <dbReference type="Proteomes" id="UP000692954"/>
    </source>
</evidence>
<sequence length="386" mass="44362">MKIHKILIVGLIAYLVNVLIGFFDAFKSVPLINTYSDCEYLDTDIIGPEDMQKYNSTTIIVGSGDFHKLWSHGKPILEQLGLYAIVNSQEERPKVIKLGIQNFPKDISLYVHGIDIRKQQDGEYIYALNHAYQNGGERVEIFKILDEHLNLEYQHSIIMDEKYNGILNDLIVIEDNRFFINKYMPYTDPIEGRHKITPFHLIKTIFVWISKQKTSFIIDCKFTKQNKIINPECKELLDAPLTGVVLNGITWDRKNRVWAADTIAKQLNEYEITNQGLIFKRFIDIENSIDNLEYDADRNSLVLGLIPKLHNYFSLDGFLKGIDILKRDTQFEYWATVGEYNLTSNKLNYLAQNTQLPKGVSGALISGNNLIVASWCDITVAVCKKK</sequence>